<dbReference type="Pfam" id="PF05728">
    <property type="entry name" value="UPF0227"/>
    <property type="match status" value="1"/>
</dbReference>
<reference evidence="2" key="1">
    <citation type="submission" date="2019-08" db="EMBL/GenBank/DDBJ databases">
        <authorList>
            <person name="Kucharzyk K."/>
            <person name="Murdoch R.W."/>
            <person name="Higgins S."/>
            <person name="Loffler F."/>
        </authorList>
    </citation>
    <scope>NUCLEOTIDE SEQUENCE</scope>
</reference>
<name>A0A644ULE4_9ZZZZ</name>
<dbReference type="EMBL" id="VSSQ01000130">
    <property type="protein sequence ID" value="MPL79817.1"/>
    <property type="molecule type" value="Genomic_DNA"/>
</dbReference>
<dbReference type="InterPro" id="IPR008886">
    <property type="entry name" value="UPF0227/Esterase_YqiA"/>
</dbReference>
<protein>
    <recommendedName>
        <fullName evidence="3">Esterase YqiA</fullName>
    </recommendedName>
</protein>
<gene>
    <name evidence="2" type="ORF">SDC9_25703</name>
</gene>
<evidence type="ECO:0008006" key="3">
    <source>
        <dbReference type="Google" id="ProtNLM"/>
    </source>
</evidence>
<accession>A0A644ULE4</accession>
<keyword evidence="1" id="KW-0472">Membrane</keyword>
<organism evidence="2">
    <name type="scientific">bioreactor metagenome</name>
    <dbReference type="NCBI Taxonomy" id="1076179"/>
    <lineage>
        <taxon>unclassified sequences</taxon>
        <taxon>metagenomes</taxon>
        <taxon>ecological metagenomes</taxon>
    </lineage>
</organism>
<keyword evidence="1" id="KW-0812">Transmembrane</keyword>
<dbReference type="InterPro" id="IPR029058">
    <property type="entry name" value="AB_hydrolase_fold"/>
</dbReference>
<keyword evidence="1" id="KW-1133">Transmembrane helix</keyword>
<evidence type="ECO:0000256" key="1">
    <source>
        <dbReference type="SAM" id="Phobius"/>
    </source>
</evidence>
<dbReference type="AlphaFoldDB" id="A0A644ULE4"/>
<dbReference type="Gene3D" id="3.40.50.1820">
    <property type="entry name" value="alpha/beta hydrolase"/>
    <property type="match status" value="1"/>
</dbReference>
<proteinExistence type="predicted"/>
<evidence type="ECO:0000313" key="2">
    <source>
        <dbReference type="EMBL" id="MPL79817.1"/>
    </source>
</evidence>
<sequence>MIKILYIHGYGSIGNSRTALEIGRNMIGKAEVFSPAFSNDLEFSENAKKNIEKAKEFILKNDIKLVVASSMGAFTATFISSIPTILINPCLKPSEQLDQRIALNISSEEKEKYRDMENRVIPEEYKTMVYGVFANNDELFSYKSLFEEIYDNKKIFTIEDGHRISTDNIREVVVPLIEQIINTHNTQSF</sequence>
<feature type="transmembrane region" description="Helical" evidence="1">
    <location>
        <begin position="65"/>
        <end position="87"/>
    </location>
</feature>
<comment type="caution">
    <text evidence="2">The sequence shown here is derived from an EMBL/GenBank/DDBJ whole genome shotgun (WGS) entry which is preliminary data.</text>
</comment>